<evidence type="ECO:0000256" key="2">
    <source>
        <dbReference type="ARBA" id="ARBA00022448"/>
    </source>
</evidence>
<feature type="transmembrane region" description="Helical" evidence="9">
    <location>
        <begin position="121"/>
        <end position="142"/>
    </location>
</feature>
<protein>
    <submittedName>
        <fullName evidence="13">Na_H_Exchanger domain-containing protein</fullName>
    </submittedName>
</protein>
<feature type="domain" description="Cation/H+ exchanger transmembrane" evidence="10">
    <location>
        <begin position="9"/>
        <end position="128"/>
    </location>
</feature>
<keyword evidence="7 9" id="KW-0472">Membrane</keyword>
<dbReference type="OrthoDB" id="5840596at2759"/>
<evidence type="ECO:0000256" key="8">
    <source>
        <dbReference type="ARBA" id="ARBA00023201"/>
    </source>
</evidence>
<evidence type="ECO:0000256" key="5">
    <source>
        <dbReference type="ARBA" id="ARBA00023053"/>
    </source>
</evidence>
<evidence type="ECO:0000313" key="11">
    <source>
        <dbReference type="EMBL" id="VDK49796.1"/>
    </source>
</evidence>
<organism evidence="13">
    <name type="scientific">Gongylonema pulchrum</name>
    <dbReference type="NCBI Taxonomy" id="637853"/>
    <lineage>
        <taxon>Eukaryota</taxon>
        <taxon>Metazoa</taxon>
        <taxon>Ecdysozoa</taxon>
        <taxon>Nematoda</taxon>
        <taxon>Chromadorea</taxon>
        <taxon>Rhabditida</taxon>
        <taxon>Spirurina</taxon>
        <taxon>Spiruromorpha</taxon>
        <taxon>Spiruroidea</taxon>
        <taxon>Gongylonematidae</taxon>
        <taxon>Gongylonema</taxon>
    </lineage>
</organism>
<dbReference type="GO" id="GO:0015386">
    <property type="term" value="F:potassium:proton antiporter activity"/>
    <property type="evidence" value="ECO:0007669"/>
    <property type="project" value="TreeGrafter"/>
</dbReference>
<keyword evidence="2" id="KW-0813">Transport</keyword>
<feature type="transmembrane region" description="Helical" evidence="9">
    <location>
        <begin position="85"/>
        <end position="109"/>
    </location>
</feature>
<evidence type="ECO:0000313" key="13">
    <source>
        <dbReference type="WBParaSite" id="GPUH_0000524201-mRNA-1"/>
    </source>
</evidence>
<dbReference type="GO" id="GO:0015385">
    <property type="term" value="F:sodium:proton antiporter activity"/>
    <property type="evidence" value="ECO:0007669"/>
    <property type="project" value="InterPro"/>
</dbReference>
<evidence type="ECO:0000256" key="3">
    <source>
        <dbReference type="ARBA" id="ARBA00022692"/>
    </source>
</evidence>
<dbReference type="WBParaSite" id="GPUH_0000524201-mRNA-1">
    <property type="protein sequence ID" value="GPUH_0000524201-mRNA-1"/>
    <property type="gene ID" value="GPUH_0000524201"/>
</dbReference>
<dbReference type="EMBL" id="UYRT01010820">
    <property type="protein sequence ID" value="VDK49796.1"/>
    <property type="molecule type" value="Genomic_DNA"/>
</dbReference>
<keyword evidence="6" id="KW-0406">Ion transport</keyword>
<comment type="subcellular location">
    <subcellularLocation>
        <location evidence="1">Membrane</location>
        <topology evidence="1">Multi-pass membrane protein</topology>
    </subcellularLocation>
</comment>
<evidence type="ECO:0000256" key="9">
    <source>
        <dbReference type="SAM" id="Phobius"/>
    </source>
</evidence>
<keyword evidence="4 9" id="KW-1133">Transmembrane helix</keyword>
<dbReference type="InterPro" id="IPR006153">
    <property type="entry name" value="Cation/H_exchanger_TM"/>
</dbReference>
<keyword evidence="5" id="KW-0915">Sodium</keyword>
<dbReference type="GO" id="GO:0005886">
    <property type="term" value="C:plasma membrane"/>
    <property type="evidence" value="ECO:0007669"/>
    <property type="project" value="TreeGrafter"/>
</dbReference>
<evidence type="ECO:0000256" key="1">
    <source>
        <dbReference type="ARBA" id="ARBA00004141"/>
    </source>
</evidence>
<accession>A0A183D944</accession>
<dbReference type="GO" id="GO:0051453">
    <property type="term" value="P:regulation of intracellular pH"/>
    <property type="evidence" value="ECO:0007669"/>
    <property type="project" value="TreeGrafter"/>
</dbReference>
<dbReference type="GO" id="GO:0098719">
    <property type="term" value="P:sodium ion import across plasma membrane"/>
    <property type="evidence" value="ECO:0007669"/>
    <property type="project" value="TreeGrafter"/>
</dbReference>
<evidence type="ECO:0000259" key="10">
    <source>
        <dbReference type="Pfam" id="PF00999"/>
    </source>
</evidence>
<dbReference type="Proteomes" id="UP000271098">
    <property type="component" value="Unassembled WGS sequence"/>
</dbReference>
<evidence type="ECO:0000256" key="4">
    <source>
        <dbReference type="ARBA" id="ARBA00022989"/>
    </source>
</evidence>
<gene>
    <name evidence="11" type="ORF">GPUH_LOCUS5233</name>
</gene>
<feature type="transmembrane region" description="Helical" evidence="9">
    <location>
        <begin position="12"/>
        <end position="34"/>
    </location>
</feature>
<dbReference type="Gene3D" id="6.10.140.1330">
    <property type="match status" value="1"/>
</dbReference>
<reference evidence="11 12" key="2">
    <citation type="submission" date="2018-11" db="EMBL/GenBank/DDBJ databases">
        <authorList>
            <consortium name="Pathogen Informatics"/>
        </authorList>
    </citation>
    <scope>NUCLEOTIDE SEQUENCE [LARGE SCALE GENOMIC DNA]</scope>
</reference>
<evidence type="ECO:0000313" key="12">
    <source>
        <dbReference type="Proteomes" id="UP000271098"/>
    </source>
</evidence>
<proteinExistence type="predicted"/>
<name>A0A183D944_9BILA</name>
<dbReference type="InterPro" id="IPR018422">
    <property type="entry name" value="Cation/H_exchanger_CPA1"/>
</dbReference>
<sequence length="153" mass="16881">MPNRALFENFGSILIFLFSALISAVDPVAVIAVFEEIHVNEMLFITVFGEALFNDGITVVLYQMFRKFVLIGADNLVPIDYVAGGISFFVIGLGGAAIGTFYAFIVSFITKLVTVNSKPVLQLFELKFVCTITFVALVNFQYDDITPFLLIST</sequence>
<keyword evidence="3 9" id="KW-0812">Transmembrane</keyword>
<feature type="transmembrane region" description="Helical" evidence="9">
    <location>
        <begin position="43"/>
        <end position="65"/>
    </location>
</feature>
<evidence type="ECO:0000256" key="6">
    <source>
        <dbReference type="ARBA" id="ARBA00023065"/>
    </source>
</evidence>
<reference evidence="13" key="1">
    <citation type="submission" date="2016-06" db="UniProtKB">
        <authorList>
            <consortium name="WormBaseParasite"/>
        </authorList>
    </citation>
    <scope>IDENTIFICATION</scope>
</reference>
<dbReference type="PANTHER" id="PTHR10110">
    <property type="entry name" value="SODIUM/HYDROGEN EXCHANGER"/>
    <property type="match status" value="1"/>
</dbReference>
<dbReference type="AlphaFoldDB" id="A0A183D944"/>
<dbReference type="Pfam" id="PF00999">
    <property type="entry name" value="Na_H_Exchanger"/>
    <property type="match status" value="1"/>
</dbReference>
<keyword evidence="12" id="KW-1185">Reference proteome</keyword>
<keyword evidence="8" id="KW-0739">Sodium transport</keyword>
<dbReference type="PANTHER" id="PTHR10110:SF98">
    <property type="entry name" value="SODIUM_HYDROGEN EXCHANGER"/>
    <property type="match status" value="1"/>
</dbReference>
<evidence type="ECO:0000256" key="7">
    <source>
        <dbReference type="ARBA" id="ARBA00023136"/>
    </source>
</evidence>